<comment type="caution">
    <text evidence="1">The sequence shown here is derived from an EMBL/GenBank/DDBJ whole genome shotgun (WGS) entry which is preliminary data.</text>
</comment>
<dbReference type="EMBL" id="BAAAEI010000006">
    <property type="protein sequence ID" value="GAA0349297.1"/>
    <property type="molecule type" value="Genomic_DNA"/>
</dbReference>
<sequence length="73" mass="8343">MLSCHSLCGVVMPFKHVAMDKKSPAYQPDLYFIGLIERLSDDLNIFYQINPLFIGKIPDFEQLCGTSRVRALH</sequence>
<dbReference type="Proteomes" id="UP001501757">
    <property type="component" value="Unassembled WGS sequence"/>
</dbReference>
<proteinExistence type="predicted"/>
<name>A0ABP3GM25_9ALTE</name>
<protein>
    <recommendedName>
        <fullName evidence="3">Transposase</fullName>
    </recommendedName>
</protein>
<evidence type="ECO:0008006" key="3">
    <source>
        <dbReference type="Google" id="ProtNLM"/>
    </source>
</evidence>
<evidence type="ECO:0000313" key="1">
    <source>
        <dbReference type="EMBL" id="GAA0349297.1"/>
    </source>
</evidence>
<gene>
    <name evidence="1" type="ORF">GCM10009092_12100</name>
</gene>
<accession>A0ABP3GM25</accession>
<evidence type="ECO:0000313" key="2">
    <source>
        <dbReference type="Proteomes" id="UP001501757"/>
    </source>
</evidence>
<organism evidence="1 2">
    <name type="scientific">Bowmanella denitrificans</name>
    <dbReference type="NCBI Taxonomy" id="366582"/>
    <lineage>
        <taxon>Bacteria</taxon>
        <taxon>Pseudomonadati</taxon>
        <taxon>Pseudomonadota</taxon>
        <taxon>Gammaproteobacteria</taxon>
        <taxon>Alteromonadales</taxon>
        <taxon>Alteromonadaceae</taxon>
        <taxon>Bowmanella</taxon>
    </lineage>
</organism>
<reference evidence="2" key="1">
    <citation type="journal article" date="2019" name="Int. J. Syst. Evol. Microbiol.">
        <title>The Global Catalogue of Microorganisms (GCM) 10K type strain sequencing project: providing services to taxonomists for standard genome sequencing and annotation.</title>
        <authorList>
            <consortium name="The Broad Institute Genomics Platform"/>
            <consortium name="The Broad Institute Genome Sequencing Center for Infectious Disease"/>
            <person name="Wu L."/>
            <person name="Ma J."/>
        </authorList>
    </citation>
    <scope>NUCLEOTIDE SEQUENCE [LARGE SCALE GENOMIC DNA]</scope>
    <source>
        <strain evidence="2">JCM 13378</strain>
    </source>
</reference>
<keyword evidence="2" id="KW-1185">Reference proteome</keyword>